<reference evidence="1 2" key="1">
    <citation type="journal article" date="2015" name="Antimicrob. Agents Chemother.">
        <title>Whole-Genome Sequencing Identifies Emergence of a Quinolone Resistance Mutation in a Case of Stenotrophomonas maltophilia Bacteremia.</title>
        <authorList>
            <person name="Pak T.R."/>
            <person name="Altman D.R."/>
            <person name="Attie O."/>
            <person name="Sebra R."/>
            <person name="Hamula C.L."/>
            <person name="Lewis M."/>
            <person name="Deikus G."/>
            <person name="Newman L.C."/>
            <person name="Fang G."/>
            <person name="Hand J."/>
            <person name="Papel G."/>
            <person name="Wallach F."/>
            <person name="Schadt E.E."/>
            <person name="Huprikar S."/>
            <person name="van Bakel H."/>
            <person name="Kasarskis A."/>
            <person name="Bashir A."/>
        </authorList>
    </citation>
    <scope>NUCLEOTIDE SEQUENCE [LARGE SCALE GENOMIC DNA]</scope>
    <source>
        <strain evidence="1 2">ISMMS6</strain>
    </source>
</reference>
<evidence type="ECO:0000313" key="1">
    <source>
        <dbReference type="EMBL" id="KOO84694.1"/>
    </source>
</evidence>
<accession>A0AB34TTI6</accession>
<gene>
    <name evidence="1" type="ORF">VL23_13515</name>
</gene>
<protein>
    <submittedName>
        <fullName evidence="1">Uncharacterized protein</fullName>
    </submittedName>
</protein>
<organism evidence="1 2">
    <name type="scientific">Stenotrophomonas maltophilia</name>
    <name type="common">Pseudomonas maltophilia</name>
    <name type="synonym">Xanthomonas maltophilia</name>
    <dbReference type="NCBI Taxonomy" id="40324"/>
    <lineage>
        <taxon>Bacteria</taxon>
        <taxon>Pseudomonadati</taxon>
        <taxon>Pseudomonadota</taxon>
        <taxon>Gammaproteobacteria</taxon>
        <taxon>Lysobacterales</taxon>
        <taxon>Lysobacteraceae</taxon>
        <taxon>Stenotrophomonas</taxon>
        <taxon>Stenotrophomonas maltophilia group</taxon>
    </lineage>
</organism>
<sequence length="303" mass="33715">MQLDTSQLRDVLEYPPIALHQFSAGGLESALTHDGIPSIDFKYRKGLLGFLLPTERAIADKVPTEFDASSGAPVVVKTLNRIRSQYSYILHGVSFKDVFVEVPALSDALESTPTAKDVLVPACGDAPDDPYGLKDSSSLVYEILRKAYRNRGRARSEIDAPSLAAEFRELNAGYKKNPKPFNDGRHEFAATLANPGYNYSSEGLGEIDLPEEAVEVPADTFLDQDFINHKLRKLLYAACRWSGAKEPGLGGDREKLVDLLVGLGFFDREDSDQVQSLVYFITGEKYRRNKHKSDFRHIRSDRG</sequence>
<dbReference type="AlphaFoldDB" id="A0AB34TTI6"/>
<dbReference type="Proteomes" id="UP000037632">
    <property type="component" value="Unassembled WGS sequence"/>
</dbReference>
<evidence type="ECO:0000313" key="2">
    <source>
        <dbReference type="Proteomes" id="UP000037632"/>
    </source>
</evidence>
<comment type="caution">
    <text evidence="1">The sequence shown here is derived from an EMBL/GenBank/DDBJ whole genome shotgun (WGS) entry which is preliminary data.</text>
</comment>
<dbReference type="EMBL" id="JZIW01000001">
    <property type="protein sequence ID" value="KOO84694.1"/>
    <property type="molecule type" value="Genomic_DNA"/>
</dbReference>
<name>A0AB34TTI6_STEMA</name>
<proteinExistence type="predicted"/>